<accession>A0A1H5WA00</accession>
<evidence type="ECO:0000313" key="2">
    <source>
        <dbReference type="Proteomes" id="UP000236753"/>
    </source>
</evidence>
<evidence type="ECO:0000313" key="1">
    <source>
        <dbReference type="EMBL" id="SEF96220.1"/>
    </source>
</evidence>
<dbReference type="RefSeq" id="WP_103966879.1">
    <property type="nucleotide sequence ID" value="NZ_FNUX01000017.1"/>
</dbReference>
<protein>
    <submittedName>
        <fullName evidence="1">Chromosome partitioning protein</fullName>
    </submittedName>
</protein>
<dbReference type="PIRSF" id="PIRSF009320">
    <property type="entry name" value="Nuc_binding_HP_1000"/>
    <property type="match status" value="1"/>
</dbReference>
<reference evidence="1 2" key="1">
    <citation type="submission" date="2016-10" db="EMBL/GenBank/DDBJ databases">
        <authorList>
            <person name="de Groot N.N."/>
        </authorList>
    </citation>
    <scope>NUCLEOTIDE SEQUENCE [LARGE SCALE GENOMIC DNA]</scope>
    <source>
        <strain evidence="1 2">Nm13</strain>
    </source>
</reference>
<dbReference type="InterPro" id="IPR027417">
    <property type="entry name" value="P-loop_NTPase"/>
</dbReference>
<proteinExistence type="predicted"/>
<dbReference type="AlphaFoldDB" id="A0A1H5WA00"/>
<dbReference type="OrthoDB" id="69313at2"/>
<dbReference type="PANTHER" id="PTHR13696:SF96">
    <property type="entry name" value="COBQ_COBB_MIND_PARA NUCLEOTIDE BINDING DOMAIN-CONTAINING PROTEIN"/>
    <property type="match status" value="1"/>
</dbReference>
<dbReference type="InterPro" id="IPR009744">
    <property type="entry name" value="VirC1"/>
</dbReference>
<dbReference type="EMBL" id="FNUX01000017">
    <property type="protein sequence ID" value="SEF96220.1"/>
    <property type="molecule type" value="Genomic_DNA"/>
</dbReference>
<sequence length="230" mass="24817">MPIIVFASSKGGAGKTTAAIVLASELAQHNTSVTLIDADPNQHSAKWAMKDGCPSNIKLVEKSTEETIIDDIDNAQEQTAFVLVDLEGTASMAVASAISRADLVITLCQGSQDDADEAAKTIKLVNRQAKVLSRSIPFAVLMTRTNPAITPRTLKHIMNEFRDAGVDIFKTSLIDREAFRAIRSFGGTVNDLDPRQVSGIEKAIANAHALAVEVIERIKGIKRERGQNHD</sequence>
<dbReference type="Proteomes" id="UP000236753">
    <property type="component" value="Unassembled WGS sequence"/>
</dbReference>
<dbReference type="Gene3D" id="3.40.50.300">
    <property type="entry name" value="P-loop containing nucleotide triphosphate hydrolases"/>
    <property type="match status" value="1"/>
</dbReference>
<dbReference type="Pfam" id="PF07015">
    <property type="entry name" value="VirC1"/>
    <property type="match status" value="1"/>
</dbReference>
<gene>
    <name evidence="1" type="ORF">SAMN05216334_11734</name>
</gene>
<dbReference type="PANTHER" id="PTHR13696">
    <property type="entry name" value="P-LOOP CONTAINING NUCLEOSIDE TRIPHOSPHATE HYDROLASE"/>
    <property type="match status" value="1"/>
</dbReference>
<organism evidence="1 2">
    <name type="scientific">Nitrosomonas ureae</name>
    <dbReference type="NCBI Taxonomy" id="44577"/>
    <lineage>
        <taxon>Bacteria</taxon>
        <taxon>Pseudomonadati</taxon>
        <taxon>Pseudomonadota</taxon>
        <taxon>Betaproteobacteria</taxon>
        <taxon>Nitrosomonadales</taxon>
        <taxon>Nitrosomonadaceae</taxon>
        <taxon>Nitrosomonas</taxon>
    </lineage>
</organism>
<dbReference type="CDD" id="cd02042">
    <property type="entry name" value="ParAB_family"/>
    <property type="match status" value="1"/>
</dbReference>
<dbReference type="InterPro" id="IPR050678">
    <property type="entry name" value="DNA_Partitioning_ATPase"/>
</dbReference>
<dbReference type="SUPFAM" id="SSF52540">
    <property type="entry name" value="P-loop containing nucleoside triphosphate hydrolases"/>
    <property type="match status" value="1"/>
</dbReference>
<name>A0A1H5WA00_9PROT</name>